<accession>A0A4Y7K900</accession>
<dbReference type="Gramene" id="RZC68830">
    <property type="protein sequence ID" value="RZC68830"/>
    <property type="gene ID" value="C5167_032046"/>
</dbReference>
<sequence length="26" mass="2771">MPDDVGSADDMNGTMLMVCQHLTVSC</sequence>
<evidence type="ECO:0000313" key="1">
    <source>
        <dbReference type="EMBL" id="RZC68830.1"/>
    </source>
</evidence>
<dbReference type="AlphaFoldDB" id="A0A4Y7K900"/>
<dbReference type="Proteomes" id="UP000316621">
    <property type="component" value="Chromosome 7"/>
</dbReference>
<reference evidence="1 2" key="1">
    <citation type="journal article" date="2018" name="Science">
        <title>The opium poppy genome and morphinan production.</title>
        <authorList>
            <person name="Guo L."/>
            <person name="Winzer T."/>
            <person name="Yang X."/>
            <person name="Li Y."/>
            <person name="Ning Z."/>
            <person name="He Z."/>
            <person name="Teodor R."/>
            <person name="Lu Y."/>
            <person name="Bowser T.A."/>
            <person name="Graham I.A."/>
            <person name="Ye K."/>
        </authorList>
    </citation>
    <scope>NUCLEOTIDE SEQUENCE [LARGE SCALE GENOMIC DNA]</scope>
    <source>
        <strain evidence="2">cv. HN1</strain>
        <tissue evidence="1">Leaves</tissue>
    </source>
</reference>
<protein>
    <submittedName>
        <fullName evidence="1">Uncharacterized protein</fullName>
    </submittedName>
</protein>
<name>A0A4Y7K900_PAPSO</name>
<gene>
    <name evidence="1" type="ORF">C5167_032046</name>
</gene>
<dbReference type="EMBL" id="CM010721">
    <property type="protein sequence ID" value="RZC68830.1"/>
    <property type="molecule type" value="Genomic_DNA"/>
</dbReference>
<organism evidence="1 2">
    <name type="scientific">Papaver somniferum</name>
    <name type="common">Opium poppy</name>
    <dbReference type="NCBI Taxonomy" id="3469"/>
    <lineage>
        <taxon>Eukaryota</taxon>
        <taxon>Viridiplantae</taxon>
        <taxon>Streptophyta</taxon>
        <taxon>Embryophyta</taxon>
        <taxon>Tracheophyta</taxon>
        <taxon>Spermatophyta</taxon>
        <taxon>Magnoliopsida</taxon>
        <taxon>Ranunculales</taxon>
        <taxon>Papaveraceae</taxon>
        <taxon>Papaveroideae</taxon>
        <taxon>Papaver</taxon>
    </lineage>
</organism>
<evidence type="ECO:0000313" key="2">
    <source>
        <dbReference type="Proteomes" id="UP000316621"/>
    </source>
</evidence>
<keyword evidence="2" id="KW-1185">Reference proteome</keyword>
<proteinExistence type="predicted"/>